<evidence type="ECO:0000256" key="1">
    <source>
        <dbReference type="ARBA" id="ARBA00022490"/>
    </source>
</evidence>
<dbReference type="RefSeq" id="WP_006977490.1">
    <property type="nucleotide sequence ID" value="NZ_ABVL01000001.1"/>
</dbReference>
<evidence type="ECO:0000256" key="6">
    <source>
        <dbReference type="ARBA" id="ARBA00023236"/>
    </source>
</evidence>
<keyword evidence="13" id="KW-1185">Reference proteome</keyword>
<organism evidence="12 13">
    <name type="scientific">Chthoniobacter flavus Ellin428</name>
    <dbReference type="NCBI Taxonomy" id="497964"/>
    <lineage>
        <taxon>Bacteria</taxon>
        <taxon>Pseudomonadati</taxon>
        <taxon>Verrucomicrobiota</taxon>
        <taxon>Spartobacteria</taxon>
        <taxon>Chthoniobacterales</taxon>
        <taxon>Chthoniobacteraceae</taxon>
        <taxon>Chthoniobacter</taxon>
    </lineage>
</organism>
<dbReference type="InterPro" id="IPR000305">
    <property type="entry name" value="GIY-YIG_endonuc"/>
</dbReference>
<dbReference type="InParanoid" id="B4CU00"/>
<dbReference type="SUPFAM" id="SSF82771">
    <property type="entry name" value="GIY-YIG endonuclease"/>
    <property type="match status" value="1"/>
</dbReference>
<dbReference type="FunFam" id="3.40.1440.10:FF:000001">
    <property type="entry name" value="UvrABC system protein C"/>
    <property type="match status" value="1"/>
</dbReference>
<dbReference type="PROSITE" id="PS50164">
    <property type="entry name" value="GIY_YIG"/>
    <property type="match status" value="1"/>
</dbReference>
<dbReference type="InterPro" id="IPR035901">
    <property type="entry name" value="GIY-YIG_endonuc_sf"/>
</dbReference>
<evidence type="ECO:0000256" key="8">
    <source>
        <dbReference type="SAM" id="MobiDB-lite"/>
    </source>
</evidence>
<protein>
    <submittedName>
        <fullName evidence="12">Excinuclease ABC C subunit domain protein</fullName>
    </submittedName>
</protein>
<evidence type="ECO:0000313" key="13">
    <source>
        <dbReference type="Proteomes" id="UP000005824"/>
    </source>
</evidence>
<dbReference type="InterPro" id="IPR050066">
    <property type="entry name" value="UvrABC_protein_C"/>
</dbReference>
<feature type="coiled-coil region" evidence="7">
    <location>
        <begin position="202"/>
        <end position="229"/>
    </location>
</feature>
<keyword evidence="4" id="KW-0267">Excision nuclease</keyword>
<gene>
    <name evidence="12" type="ORF">CfE428DRAFT_0163</name>
</gene>
<dbReference type="Gene3D" id="3.30.420.340">
    <property type="entry name" value="UvrC, RNAse H endonuclease domain"/>
    <property type="match status" value="1"/>
</dbReference>
<evidence type="ECO:0000259" key="10">
    <source>
        <dbReference type="PROSITE" id="PS50164"/>
    </source>
</evidence>
<accession>B4CU00</accession>
<feature type="domain" description="UVR" evidence="9">
    <location>
        <begin position="206"/>
        <end position="241"/>
    </location>
</feature>
<dbReference type="SMART" id="SM00465">
    <property type="entry name" value="GIYc"/>
    <property type="match status" value="1"/>
</dbReference>
<dbReference type="GO" id="GO:0009381">
    <property type="term" value="F:excinuclease ABC activity"/>
    <property type="evidence" value="ECO:0007669"/>
    <property type="project" value="InterPro"/>
</dbReference>
<keyword evidence="5" id="KW-0234">DNA repair</keyword>
<keyword evidence="7" id="KW-0175">Coiled coil</keyword>
<dbReference type="eggNOG" id="COG0322">
    <property type="taxonomic scope" value="Bacteria"/>
</dbReference>
<dbReference type="AlphaFoldDB" id="B4CU00"/>
<evidence type="ECO:0000313" key="12">
    <source>
        <dbReference type="EMBL" id="EDY22038.1"/>
    </source>
</evidence>
<dbReference type="Proteomes" id="UP000005824">
    <property type="component" value="Unassembled WGS sequence"/>
</dbReference>
<dbReference type="FunCoup" id="B4CU00">
    <property type="interactions" value="238"/>
</dbReference>
<feature type="compositionally biased region" description="Basic residues" evidence="8">
    <location>
        <begin position="576"/>
        <end position="586"/>
    </location>
</feature>
<dbReference type="InterPro" id="IPR001943">
    <property type="entry name" value="UVR_dom"/>
</dbReference>
<evidence type="ECO:0000259" key="11">
    <source>
        <dbReference type="PROSITE" id="PS50165"/>
    </source>
</evidence>
<dbReference type="InterPro" id="IPR001162">
    <property type="entry name" value="UvrC_RNase_H_dom"/>
</dbReference>
<keyword evidence="2" id="KW-0227">DNA damage</keyword>
<dbReference type="STRING" id="497964.CfE428DRAFT_0163"/>
<feature type="domain" description="UvrC family homology region profile" evidence="11">
    <location>
        <begin position="252"/>
        <end position="410"/>
    </location>
</feature>
<evidence type="ECO:0000256" key="3">
    <source>
        <dbReference type="ARBA" id="ARBA00022769"/>
    </source>
</evidence>
<dbReference type="EMBL" id="ABVL01000001">
    <property type="protein sequence ID" value="EDY22038.1"/>
    <property type="molecule type" value="Genomic_DNA"/>
</dbReference>
<dbReference type="CDD" id="cd10434">
    <property type="entry name" value="GIY-YIG_UvrC_Cho"/>
    <property type="match status" value="1"/>
</dbReference>
<comment type="caution">
    <text evidence="12">The sequence shown here is derived from an EMBL/GenBank/DDBJ whole genome shotgun (WGS) entry which is preliminary data.</text>
</comment>
<dbReference type="InterPro" id="IPR036876">
    <property type="entry name" value="UVR_dom_sf"/>
</dbReference>
<dbReference type="Pfam" id="PF02151">
    <property type="entry name" value="UVR"/>
    <property type="match status" value="1"/>
</dbReference>
<dbReference type="GO" id="GO:0009432">
    <property type="term" value="P:SOS response"/>
    <property type="evidence" value="ECO:0007669"/>
    <property type="project" value="UniProtKB-KW"/>
</dbReference>
<feature type="compositionally biased region" description="Low complexity" evidence="8">
    <location>
        <begin position="526"/>
        <end position="551"/>
    </location>
</feature>
<dbReference type="Gene3D" id="1.10.150.20">
    <property type="entry name" value="5' to 3' exonuclease, C-terminal subdomain"/>
    <property type="match status" value="1"/>
</dbReference>
<dbReference type="GO" id="GO:0006289">
    <property type="term" value="P:nucleotide-excision repair"/>
    <property type="evidence" value="ECO:0007669"/>
    <property type="project" value="InterPro"/>
</dbReference>
<evidence type="ECO:0000256" key="4">
    <source>
        <dbReference type="ARBA" id="ARBA00022881"/>
    </source>
</evidence>
<dbReference type="Gene3D" id="3.40.1440.10">
    <property type="entry name" value="GIY-YIG endonuclease"/>
    <property type="match status" value="1"/>
</dbReference>
<evidence type="ECO:0000259" key="9">
    <source>
        <dbReference type="PROSITE" id="PS50151"/>
    </source>
</evidence>
<keyword evidence="3" id="KW-0228">DNA excision</keyword>
<evidence type="ECO:0000256" key="7">
    <source>
        <dbReference type="SAM" id="Coils"/>
    </source>
</evidence>
<keyword evidence="1" id="KW-0963">Cytoplasm</keyword>
<dbReference type="Pfam" id="PF08459">
    <property type="entry name" value="UvrC_RNaseH_dom"/>
    <property type="match status" value="1"/>
</dbReference>
<dbReference type="SUPFAM" id="SSF47781">
    <property type="entry name" value="RuvA domain 2-like"/>
    <property type="match status" value="1"/>
</dbReference>
<dbReference type="GO" id="GO:0009380">
    <property type="term" value="C:excinuclease repair complex"/>
    <property type="evidence" value="ECO:0007669"/>
    <property type="project" value="TreeGrafter"/>
</dbReference>
<dbReference type="SUPFAM" id="SSF46600">
    <property type="entry name" value="C-terminal UvrC-binding domain of UvrB"/>
    <property type="match status" value="1"/>
</dbReference>
<name>B4CU00_9BACT</name>
<feature type="region of interest" description="Disordered" evidence="8">
    <location>
        <begin position="517"/>
        <end position="627"/>
    </location>
</feature>
<dbReference type="PROSITE" id="PS50165">
    <property type="entry name" value="UVRC"/>
    <property type="match status" value="1"/>
</dbReference>
<evidence type="ECO:0000256" key="2">
    <source>
        <dbReference type="ARBA" id="ARBA00022763"/>
    </source>
</evidence>
<dbReference type="Gene3D" id="4.10.860.10">
    <property type="entry name" value="UVR domain"/>
    <property type="match status" value="1"/>
</dbReference>
<feature type="domain" description="GIY-YIG" evidence="10">
    <location>
        <begin position="19"/>
        <end position="100"/>
    </location>
</feature>
<sequence>MPVQPTKADFKAKMHDVPHKPGVYLMRDRFHRVIYVGKARNLRKRVGQYFTPSRAMRADLKTRALLDAIWDFEWHLVGSEPEALLLEGRLIKEFRPRYNISFRDDKRFLLVKVDMREEWPRFRLTRMKNDESAKYFGPFAHAGALRQTLAFMRKKFGVLTFGRGNPSERELKSSTYQVPMKLADTTMEQYRERVDRACEFLAGQSKELLEALEQEMKKAAAALDFEKAAELRNMLDDLRKTTKPMARYTRDMRHRLGVTSTVDPVADLAALGDALGLGGPPRRMECFDISNISTTHIVASMVCFVDGRPANYLYRRFRIKTVEGQDDFASMGEVVRRRYTRVLHEAAVGASRAPSSKAESEEHIDYAPQFSQEKLRDAVARVGDEPETPGVPRLPSLIIVDGGKGQLSAACRELQRLRLEEVPIIGLAKEFEEIYRPGRPQPLQLPHDSGALQLLQRIRDEAAPLCQWLSPVLMKRRIAESILDDCPGVSQHRKQLLLQKFGSVARLRRATAEQIAGNRRYRPQARRAGGAISRRAIVAPSTSSPSSSATSRDAGRVPACPRNAPASYAAPEIRSLRRTPRHSSHTHRCDSPSAGELLRPAHRPGCPRARISSRRYGSSETARGVCE</sequence>
<keyword evidence="6" id="KW-0742">SOS response</keyword>
<dbReference type="PROSITE" id="PS50151">
    <property type="entry name" value="UVR"/>
    <property type="match status" value="1"/>
</dbReference>
<reference evidence="12 13" key="1">
    <citation type="journal article" date="2011" name="J. Bacteriol.">
        <title>Genome sequence of Chthoniobacter flavus Ellin428, an aerobic heterotrophic soil bacterium.</title>
        <authorList>
            <person name="Kant R."/>
            <person name="van Passel M.W."/>
            <person name="Palva A."/>
            <person name="Lucas S."/>
            <person name="Lapidus A."/>
            <person name="Glavina Del Rio T."/>
            <person name="Dalin E."/>
            <person name="Tice H."/>
            <person name="Bruce D."/>
            <person name="Goodwin L."/>
            <person name="Pitluck S."/>
            <person name="Larimer F.W."/>
            <person name="Land M.L."/>
            <person name="Hauser L."/>
            <person name="Sangwan P."/>
            <person name="de Vos W.M."/>
            <person name="Janssen P.H."/>
            <person name="Smidt H."/>
        </authorList>
    </citation>
    <scope>NUCLEOTIDE SEQUENCE [LARGE SCALE GENOMIC DNA]</scope>
    <source>
        <strain evidence="12 13">Ellin428</strain>
    </source>
</reference>
<evidence type="ECO:0000256" key="5">
    <source>
        <dbReference type="ARBA" id="ARBA00023204"/>
    </source>
</evidence>
<dbReference type="Pfam" id="PF01541">
    <property type="entry name" value="GIY-YIG"/>
    <property type="match status" value="1"/>
</dbReference>
<proteinExistence type="predicted"/>
<dbReference type="PANTHER" id="PTHR30562">
    <property type="entry name" value="UVRC/OXIDOREDUCTASE"/>
    <property type="match status" value="1"/>
</dbReference>
<dbReference type="InterPro" id="IPR038476">
    <property type="entry name" value="UvrC_RNase_H_dom_sf"/>
</dbReference>
<dbReference type="InterPro" id="IPR010994">
    <property type="entry name" value="RuvA_2-like"/>
</dbReference>
<dbReference type="PANTHER" id="PTHR30562:SF1">
    <property type="entry name" value="UVRABC SYSTEM PROTEIN C"/>
    <property type="match status" value="1"/>
</dbReference>
<dbReference type="InterPro" id="IPR047296">
    <property type="entry name" value="GIY-YIG_UvrC_Cho"/>
</dbReference>